<name>A0AAD8PDQ8_BABGI</name>
<evidence type="ECO:0000313" key="1">
    <source>
        <dbReference type="EMBL" id="KAK1442592.1"/>
    </source>
</evidence>
<reference evidence="1" key="1">
    <citation type="submission" date="2023-08" db="EMBL/GenBank/DDBJ databases">
        <title>Draft sequence of the Babesia gibsoni genome.</title>
        <authorList>
            <person name="Yamagishi J.Y."/>
            <person name="Xuan X.X."/>
        </authorList>
    </citation>
    <scope>NUCLEOTIDE SEQUENCE</scope>
    <source>
        <strain evidence="1">Azabu</strain>
    </source>
</reference>
<gene>
    <name evidence="1" type="ORF">BgAZ_301100</name>
</gene>
<dbReference type="AlphaFoldDB" id="A0AAD8PDQ8"/>
<protein>
    <submittedName>
        <fullName evidence="1">Uncharacterized protein</fullName>
    </submittedName>
</protein>
<accession>A0AAD8PDQ8</accession>
<evidence type="ECO:0000313" key="2">
    <source>
        <dbReference type="Proteomes" id="UP001230268"/>
    </source>
</evidence>
<dbReference type="Proteomes" id="UP001230268">
    <property type="component" value="Unassembled WGS sequence"/>
</dbReference>
<keyword evidence="2" id="KW-1185">Reference proteome</keyword>
<proteinExistence type="predicted"/>
<dbReference type="EMBL" id="JAVEPI010000003">
    <property type="protein sequence ID" value="KAK1442592.1"/>
    <property type="molecule type" value="Genomic_DNA"/>
</dbReference>
<sequence>MEPSSDAKHCSKRIEALKYEIPRIARVFGKADDILEKQPNIFIENAGGVGHSFDHMRIALLENRIQRLKDARKLFKPIYDSSSLMLERVDSIASMVASARENLSSVVQTEATAEIERLRAHISLTEKRLLALNQLMDHLNPSINSIDYDCPSLDSQKTTCDSTNIMSVLETADNLIESMKFCETLNELEYLKGSTVLLEASQRITSNMDKVCEMLYLRLQRASRMLSKVLCKAFDEASDIALKHSNSFVPPMPPKARLSDDFGMSSILKANSNPESSLALRALKLLQMRPAYLYHFVNGMRDMLGQISLKHFSAYASSCTVDPYNRNEAVKRVLEHLYHNVTYIRGCVSGLYSNAGLPFHYSESSEHGAKLMKVSEYFGGIIELLVNPLEEKLNKVMAVDGAKVVDGIVICNGIVDMFIAMQVLYTYIEKMENLINTPWVHAGVNATLSITSEQEECVTDVEDEGDEASQDGAFTTHAQDTAIVVKLRSIFGEWSDRLFSSIEEGIGVPLADEPTCQVDAVAIIDISVPHIIHTICEFLEELMKIRPQYDMPIEMVRILETTVNPTINWCQKSAQHYGEHSSAYLINCFAKLQKALDNDTVSQPFKQLLQTEIDTHVEATTSDISKELKEHLGINGIKPRSDSAKEVMKKISAVVFGDGIMDCDIPTMKRLKLVVDSYQKVIKSRLYRILAGEYLTLSGDEKSMQVKQLIEFTEQL</sequence>
<organism evidence="1 2">
    <name type="scientific">Babesia gibsoni</name>
    <dbReference type="NCBI Taxonomy" id="33632"/>
    <lineage>
        <taxon>Eukaryota</taxon>
        <taxon>Sar</taxon>
        <taxon>Alveolata</taxon>
        <taxon>Apicomplexa</taxon>
        <taxon>Aconoidasida</taxon>
        <taxon>Piroplasmida</taxon>
        <taxon>Babesiidae</taxon>
        <taxon>Babesia</taxon>
    </lineage>
</organism>
<comment type="caution">
    <text evidence="1">The sequence shown here is derived from an EMBL/GenBank/DDBJ whole genome shotgun (WGS) entry which is preliminary data.</text>
</comment>